<accession>A0A1N6S4S5</accession>
<gene>
    <name evidence="1" type="ORF">SAMN05878282_103365</name>
</gene>
<organism evidence="1 2">
    <name type="scientific">Aquipseudomonas alcaligenes</name>
    <name type="common">Pseudomonas alcaligenes</name>
    <dbReference type="NCBI Taxonomy" id="43263"/>
    <lineage>
        <taxon>Bacteria</taxon>
        <taxon>Pseudomonadati</taxon>
        <taxon>Pseudomonadota</taxon>
        <taxon>Gammaproteobacteria</taxon>
        <taxon>Pseudomonadales</taxon>
        <taxon>Pseudomonadaceae</taxon>
        <taxon>Aquipseudomonas</taxon>
    </lineage>
</organism>
<dbReference type="Proteomes" id="UP000185841">
    <property type="component" value="Unassembled WGS sequence"/>
</dbReference>
<proteinExistence type="predicted"/>
<protein>
    <submittedName>
        <fullName evidence="1">Uncharacterized protein</fullName>
    </submittedName>
</protein>
<dbReference type="EMBL" id="FTMP01000003">
    <property type="protein sequence ID" value="SIQ36143.1"/>
    <property type="molecule type" value="Genomic_DNA"/>
</dbReference>
<evidence type="ECO:0000313" key="1">
    <source>
        <dbReference type="EMBL" id="SIQ36143.1"/>
    </source>
</evidence>
<name>A0A1N6S4S5_AQUAC</name>
<evidence type="ECO:0000313" key="2">
    <source>
        <dbReference type="Proteomes" id="UP000185841"/>
    </source>
</evidence>
<reference evidence="1 2" key="1">
    <citation type="submission" date="2017-01" db="EMBL/GenBank/DDBJ databases">
        <authorList>
            <person name="Mah S.A."/>
            <person name="Swanson W.J."/>
            <person name="Moy G.W."/>
            <person name="Vacquier V.D."/>
        </authorList>
    </citation>
    <scope>NUCLEOTIDE SEQUENCE [LARGE SCALE GENOMIC DNA]</scope>
    <source>
        <strain evidence="1 2">RU36E</strain>
    </source>
</reference>
<dbReference type="AlphaFoldDB" id="A0A1N6S4S5"/>
<sequence length="130" mass="14316">MTQANDKLIGPVPASIVNSARLSVTPYEGRIGEYNVAVWLHLPGLANLPVSLMVRYRDGSQVREVAVDHGKVNTHNKVMLSGIARLPLKQKIEDMQIRLRSAVPAQTLIVEELFVQAVEMQDSASRQAMA</sequence>
<dbReference type="RefSeq" id="WP_076426316.1">
    <property type="nucleotide sequence ID" value="NZ_FTMP01000003.1"/>
</dbReference>